<evidence type="ECO:0000256" key="1">
    <source>
        <dbReference type="ARBA" id="ARBA00022729"/>
    </source>
</evidence>
<keyword evidence="4" id="KW-1185">Reference proteome</keyword>
<name>A0ABW1EJD2_9BACT</name>
<dbReference type="GO" id="GO:0016853">
    <property type="term" value="F:isomerase activity"/>
    <property type="evidence" value="ECO:0007669"/>
    <property type="project" value="UniProtKB-KW"/>
</dbReference>
<accession>A0ABW1EJD2</accession>
<dbReference type="RefSeq" id="WP_263339458.1">
    <property type="nucleotide sequence ID" value="NZ_JAGSYH010000005.1"/>
</dbReference>
<sequence length="259" mass="29088">MRSSIASHILTCGRRVLFVYAAYAAIFACAPHASAQPDAPHDDKSAQFLDSVVAVVNNQAILSSDLDLEMRIVHLLPSGTQKDYTPQAAIERLTTRVLIEQQILQEDPHGLEIPAKELDDALTELRQGLPACKIRDCNSAQGWAAYLATLGLTPQQVQDYWQHRMAVLRFIELRFRSGIRISQDDIQKYYNQTLLPQYAHPQDAPPLDRVTPRIQEILLQQQVNDLLTQWLKSLQDQGQVEILDPALRSQASTKEGGRS</sequence>
<dbReference type="Gene3D" id="1.10.4030.10">
    <property type="entry name" value="Porin chaperone SurA, peptide-binding domain"/>
    <property type="match status" value="1"/>
</dbReference>
<dbReference type="PROSITE" id="PS51257">
    <property type="entry name" value="PROKAR_LIPOPROTEIN"/>
    <property type="match status" value="1"/>
</dbReference>
<dbReference type="PANTHER" id="PTHR47637">
    <property type="entry name" value="CHAPERONE SURA"/>
    <property type="match status" value="1"/>
</dbReference>
<evidence type="ECO:0000313" key="3">
    <source>
        <dbReference type="EMBL" id="MFC5863083.1"/>
    </source>
</evidence>
<proteinExistence type="predicted"/>
<reference evidence="4" key="1">
    <citation type="journal article" date="2019" name="Int. J. Syst. Evol. Microbiol.">
        <title>The Global Catalogue of Microorganisms (GCM) 10K type strain sequencing project: providing services to taxonomists for standard genome sequencing and annotation.</title>
        <authorList>
            <consortium name="The Broad Institute Genomics Platform"/>
            <consortium name="The Broad Institute Genome Sequencing Center for Infectious Disease"/>
            <person name="Wu L."/>
            <person name="Ma J."/>
        </authorList>
    </citation>
    <scope>NUCLEOTIDE SEQUENCE [LARGE SCALE GENOMIC DNA]</scope>
    <source>
        <strain evidence="4">JCM 4087</strain>
    </source>
</reference>
<dbReference type="InterPro" id="IPR050280">
    <property type="entry name" value="OMP_Chaperone_SurA"/>
</dbReference>
<dbReference type="PANTHER" id="PTHR47637:SF1">
    <property type="entry name" value="CHAPERONE SURA"/>
    <property type="match status" value="1"/>
</dbReference>
<feature type="signal peptide" evidence="2">
    <location>
        <begin position="1"/>
        <end position="35"/>
    </location>
</feature>
<dbReference type="SUPFAM" id="SSF109998">
    <property type="entry name" value="Triger factor/SurA peptide-binding domain-like"/>
    <property type="match status" value="1"/>
</dbReference>
<protein>
    <submittedName>
        <fullName evidence="3">Peptidylprolyl isomerase</fullName>
    </submittedName>
</protein>
<keyword evidence="1 2" id="KW-0732">Signal</keyword>
<feature type="chain" id="PRO_5045574780" evidence="2">
    <location>
        <begin position="36"/>
        <end position="259"/>
    </location>
</feature>
<gene>
    <name evidence="3" type="ORF">ACFPT7_12325</name>
</gene>
<organism evidence="3 4">
    <name type="scientific">Acidicapsa dinghuensis</name>
    <dbReference type="NCBI Taxonomy" id="2218256"/>
    <lineage>
        <taxon>Bacteria</taxon>
        <taxon>Pseudomonadati</taxon>
        <taxon>Acidobacteriota</taxon>
        <taxon>Terriglobia</taxon>
        <taxon>Terriglobales</taxon>
        <taxon>Acidobacteriaceae</taxon>
        <taxon>Acidicapsa</taxon>
    </lineage>
</organism>
<dbReference type="Proteomes" id="UP001596091">
    <property type="component" value="Unassembled WGS sequence"/>
</dbReference>
<evidence type="ECO:0000256" key="2">
    <source>
        <dbReference type="SAM" id="SignalP"/>
    </source>
</evidence>
<keyword evidence="3" id="KW-0413">Isomerase</keyword>
<evidence type="ECO:0000313" key="4">
    <source>
        <dbReference type="Proteomes" id="UP001596091"/>
    </source>
</evidence>
<dbReference type="EMBL" id="JBHSPH010000003">
    <property type="protein sequence ID" value="MFC5863083.1"/>
    <property type="molecule type" value="Genomic_DNA"/>
</dbReference>
<dbReference type="InterPro" id="IPR027304">
    <property type="entry name" value="Trigger_fact/SurA_dom_sf"/>
</dbReference>
<comment type="caution">
    <text evidence="3">The sequence shown here is derived from an EMBL/GenBank/DDBJ whole genome shotgun (WGS) entry which is preliminary data.</text>
</comment>